<keyword evidence="5" id="KW-0464">Manganese</keyword>
<evidence type="ECO:0000256" key="5">
    <source>
        <dbReference type="ARBA" id="ARBA00023211"/>
    </source>
</evidence>
<dbReference type="PANTHER" id="PTHR43226:SF4">
    <property type="entry name" value="XAA-PRO AMINOPEPTIDASE 3"/>
    <property type="match status" value="1"/>
</dbReference>
<evidence type="ECO:0000256" key="1">
    <source>
        <dbReference type="ARBA" id="ARBA00001936"/>
    </source>
</evidence>
<dbReference type="InterPro" id="IPR036005">
    <property type="entry name" value="Creatinase/aminopeptidase-like"/>
</dbReference>
<dbReference type="SMART" id="SM01011">
    <property type="entry name" value="AMP_N"/>
    <property type="match status" value="1"/>
</dbReference>
<dbReference type="PANTHER" id="PTHR43226">
    <property type="entry name" value="XAA-PRO AMINOPEPTIDASE 3"/>
    <property type="match status" value="1"/>
</dbReference>
<keyword evidence="7" id="KW-0645">Protease</keyword>
<keyword evidence="7" id="KW-0031">Aminopeptidase</keyword>
<reference evidence="7" key="1">
    <citation type="submission" date="2007-04" db="EMBL/GenBank/DDBJ databases">
        <title>Annotation of Pediculus humanus corporis strain USDA.</title>
        <authorList>
            <person name="Kirkness E."/>
            <person name="Hannick L."/>
            <person name="Hass B."/>
            <person name="Bruggner R."/>
            <person name="Lawson D."/>
            <person name="Bidwell S."/>
            <person name="Joardar V."/>
            <person name="Caler E."/>
            <person name="Walenz B."/>
            <person name="Inman J."/>
            <person name="Schobel S."/>
            <person name="Galinsky K."/>
            <person name="Amedeo P."/>
            <person name="Strausberg R."/>
        </authorList>
    </citation>
    <scope>NUCLEOTIDE SEQUENCE</scope>
    <source>
        <strain evidence="7">USDA</strain>
    </source>
</reference>
<evidence type="ECO:0000256" key="2">
    <source>
        <dbReference type="ARBA" id="ARBA00008766"/>
    </source>
</evidence>
<evidence type="ECO:0000313" key="9">
    <source>
        <dbReference type="Proteomes" id="UP000009046"/>
    </source>
</evidence>
<dbReference type="Gene3D" id="3.40.350.10">
    <property type="entry name" value="Creatinase/prolidase N-terminal domain"/>
    <property type="match status" value="1"/>
</dbReference>
<comment type="cofactor">
    <cofactor evidence="1">
        <name>Mn(2+)</name>
        <dbReference type="ChEBI" id="CHEBI:29035"/>
    </cofactor>
</comment>
<dbReference type="FunCoup" id="E0VMS9">
    <property type="interactions" value="952"/>
</dbReference>
<keyword evidence="3" id="KW-0479">Metal-binding</keyword>
<proteinExistence type="inferred from homology"/>
<dbReference type="Gene3D" id="3.90.230.10">
    <property type="entry name" value="Creatinase/methionine aminopeptidase superfamily"/>
    <property type="match status" value="1"/>
</dbReference>
<accession>E0VMS9</accession>
<evidence type="ECO:0000313" key="7">
    <source>
        <dbReference type="EMBL" id="EEB14685.1"/>
    </source>
</evidence>
<dbReference type="SUPFAM" id="SSF53092">
    <property type="entry name" value="Creatinase/prolidase N-terminal domain"/>
    <property type="match status" value="1"/>
</dbReference>
<dbReference type="Pfam" id="PF00557">
    <property type="entry name" value="Peptidase_M24"/>
    <property type="match status" value="1"/>
</dbReference>
<dbReference type="EMBL" id="DS235324">
    <property type="protein sequence ID" value="EEB14685.1"/>
    <property type="molecule type" value="Genomic_DNA"/>
</dbReference>
<dbReference type="EnsemblMetazoa" id="PHUM318560-RA">
    <property type="protein sequence ID" value="PHUM318560-PA"/>
    <property type="gene ID" value="PHUM318560"/>
</dbReference>
<dbReference type="Pfam" id="PF05195">
    <property type="entry name" value="AMP_N"/>
    <property type="match status" value="1"/>
</dbReference>
<dbReference type="HOGENOM" id="CLU_017266_1_1_1"/>
<dbReference type="GO" id="GO:0102009">
    <property type="term" value="F:proline dipeptidase activity"/>
    <property type="evidence" value="ECO:0007669"/>
    <property type="project" value="UniProtKB-EC"/>
</dbReference>
<dbReference type="InterPro" id="IPR001714">
    <property type="entry name" value="Pept_M24_MAP"/>
</dbReference>
<dbReference type="EC" id="3.4.13.9" evidence="7"/>
<dbReference type="InterPro" id="IPR007865">
    <property type="entry name" value="Aminopep_P_N"/>
</dbReference>
<dbReference type="KEGG" id="phu:Phum_PHUM318560"/>
<dbReference type="Proteomes" id="UP000009046">
    <property type="component" value="Unassembled WGS sequence"/>
</dbReference>
<dbReference type="AlphaFoldDB" id="E0VMS9"/>
<evidence type="ECO:0000256" key="3">
    <source>
        <dbReference type="ARBA" id="ARBA00022723"/>
    </source>
</evidence>
<dbReference type="EMBL" id="AAZO01003700">
    <property type="status" value="NOT_ANNOTATED_CDS"/>
    <property type="molecule type" value="Genomic_DNA"/>
</dbReference>
<dbReference type="PRINTS" id="PR00599">
    <property type="entry name" value="MAPEPTIDASE"/>
</dbReference>
<name>E0VMS9_PEDHC</name>
<dbReference type="OrthoDB" id="4215474at2759"/>
<dbReference type="RefSeq" id="XP_002427423.1">
    <property type="nucleotide sequence ID" value="XM_002427378.1"/>
</dbReference>
<dbReference type="GO" id="GO:0006508">
    <property type="term" value="P:proteolysis"/>
    <property type="evidence" value="ECO:0007669"/>
    <property type="project" value="TreeGrafter"/>
</dbReference>
<dbReference type="InterPro" id="IPR029149">
    <property type="entry name" value="Creatin/AminoP/Spt16_N"/>
</dbReference>
<dbReference type="InParanoid" id="E0VMS9"/>
<evidence type="ECO:0000313" key="8">
    <source>
        <dbReference type="EnsemblMetazoa" id="PHUM318560-PA"/>
    </source>
</evidence>
<dbReference type="eggNOG" id="KOG2414">
    <property type="taxonomic scope" value="Eukaryota"/>
</dbReference>
<dbReference type="InterPro" id="IPR000994">
    <property type="entry name" value="Pept_M24"/>
</dbReference>
<dbReference type="GO" id="GO:0030145">
    <property type="term" value="F:manganese ion binding"/>
    <property type="evidence" value="ECO:0007669"/>
    <property type="project" value="InterPro"/>
</dbReference>
<comment type="similarity">
    <text evidence="2">Belongs to the peptidase M24B family.</text>
</comment>
<dbReference type="CTD" id="8236060"/>
<organism>
    <name type="scientific">Pediculus humanus subsp. corporis</name>
    <name type="common">Body louse</name>
    <dbReference type="NCBI Taxonomy" id="121224"/>
    <lineage>
        <taxon>Eukaryota</taxon>
        <taxon>Metazoa</taxon>
        <taxon>Ecdysozoa</taxon>
        <taxon>Arthropoda</taxon>
        <taxon>Hexapoda</taxon>
        <taxon>Insecta</taxon>
        <taxon>Pterygota</taxon>
        <taxon>Neoptera</taxon>
        <taxon>Paraneoptera</taxon>
        <taxon>Psocodea</taxon>
        <taxon>Troctomorpha</taxon>
        <taxon>Phthiraptera</taxon>
        <taxon>Anoplura</taxon>
        <taxon>Pediculidae</taxon>
        <taxon>Pediculus</taxon>
    </lineage>
</organism>
<dbReference type="STRING" id="121224.E0VMS9"/>
<protein>
    <submittedName>
        <fullName evidence="7 8">Xaa-Pro aminopeptidase, putative</fullName>
        <ecNumber evidence="7">3.4.13.9</ecNumber>
    </submittedName>
</protein>
<reference evidence="8" key="3">
    <citation type="submission" date="2021-02" db="UniProtKB">
        <authorList>
            <consortium name="EnsemblMetazoa"/>
        </authorList>
    </citation>
    <scope>IDENTIFICATION</scope>
    <source>
        <strain evidence="8">USDA</strain>
    </source>
</reference>
<feature type="domain" description="Aminopeptidase P N-terminal" evidence="6">
    <location>
        <begin position="65"/>
        <end position="210"/>
    </location>
</feature>
<keyword evidence="9" id="KW-1185">Reference proteome</keyword>
<dbReference type="CDD" id="cd01087">
    <property type="entry name" value="Prolidase"/>
    <property type="match status" value="1"/>
</dbReference>
<evidence type="ECO:0000256" key="4">
    <source>
        <dbReference type="ARBA" id="ARBA00022801"/>
    </source>
</evidence>
<dbReference type="OMA" id="DSYFWYL"/>
<dbReference type="SUPFAM" id="SSF55920">
    <property type="entry name" value="Creatinase/aminopeptidase"/>
    <property type="match status" value="1"/>
</dbReference>
<dbReference type="GO" id="GO:0005739">
    <property type="term" value="C:mitochondrion"/>
    <property type="evidence" value="ECO:0007669"/>
    <property type="project" value="TreeGrafter"/>
</dbReference>
<gene>
    <name evidence="8" type="primary">8236060</name>
    <name evidence="7" type="ORF">Phum_PHUM318560</name>
</gene>
<sequence length="501" mass="57852">MHSTRSKVLYKKNIPLLSRYTHNKIFQRQIKTIPNPSDNILNNFGQPTHNTHPHRILEGEVIPGIKLEELKARRAKLIESMKSFCVQNGFNNRTLMVVVPSSYKKYMTEKIPYVFRQNSDFLYLTGCMEPDSILVLISQNDNYESIIFMRGKDPASELWDGPRTGVNQAVELFGVDKSLPLHEFEDFTHYLIKQNRDCMLWYDYISEIHPKVHKMMQKFLTQSWNKVWESPKPFIHRLRLYKSVAEQELMKQSCLIASKAIKNAMINSSSPINEASIQAQVDFECRMNGAEYLAYPPVVASGNRANIIHYINNDQMVEREDLVLMDAGCEYHGYCSDITRTWPISGKFTPIQRTLYEVVYYVQKELIELCNEFPTLNQLYEAMIVLLANGLKESGIVSNKLPEDEMHKCVSLFCPHHVSHYLGMDVHDTSSVPRHIPLEPGMVFTIEPGLYINHDNKYADPKYRGFGVRIEDDILITNNGPIVLTSSCPKDPEEIEKLKTY</sequence>
<keyword evidence="4 7" id="KW-0378">Hydrolase</keyword>
<dbReference type="GO" id="GO:0070006">
    <property type="term" value="F:metalloaminopeptidase activity"/>
    <property type="evidence" value="ECO:0007669"/>
    <property type="project" value="InterPro"/>
</dbReference>
<reference evidence="7" key="2">
    <citation type="submission" date="2007-04" db="EMBL/GenBank/DDBJ databases">
        <title>The genome of the human body louse.</title>
        <authorList>
            <consortium name="The Human Body Louse Genome Consortium"/>
            <person name="Kirkness E."/>
            <person name="Walenz B."/>
            <person name="Hass B."/>
            <person name="Bruggner R."/>
            <person name="Strausberg R."/>
        </authorList>
    </citation>
    <scope>NUCLEOTIDE SEQUENCE</scope>
    <source>
        <strain evidence="7">USDA</strain>
    </source>
</reference>
<dbReference type="InterPro" id="IPR052433">
    <property type="entry name" value="X-Pro_dipept-like"/>
</dbReference>
<dbReference type="VEuPathDB" id="VectorBase:PHUM318560"/>
<dbReference type="GeneID" id="8236060"/>
<evidence type="ECO:0000259" key="6">
    <source>
        <dbReference type="SMART" id="SM01011"/>
    </source>
</evidence>
<keyword evidence="7" id="KW-0224">Dipeptidase</keyword>